<evidence type="ECO:0000256" key="4">
    <source>
        <dbReference type="ARBA" id="ARBA00022833"/>
    </source>
</evidence>
<feature type="region of interest" description="Disordered" evidence="7">
    <location>
        <begin position="399"/>
        <end position="439"/>
    </location>
</feature>
<dbReference type="PANTHER" id="PTHR15725">
    <property type="entry name" value="ZN-FINGER, C-X8-C-X5-C-X3-H TYPE-CONTAINING"/>
    <property type="match status" value="1"/>
</dbReference>
<accession>A0ABD1X9Z3</accession>
<feature type="compositionally biased region" description="Basic and acidic residues" evidence="7">
    <location>
        <begin position="573"/>
        <end position="582"/>
    </location>
</feature>
<feature type="compositionally biased region" description="Basic and acidic residues" evidence="7">
    <location>
        <begin position="302"/>
        <end position="319"/>
    </location>
</feature>
<organism evidence="9 10">
    <name type="scientific">Forsythia ovata</name>
    <dbReference type="NCBI Taxonomy" id="205694"/>
    <lineage>
        <taxon>Eukaryota</taxon>
        <taxon>Viridiplantae</taxon>
        <taxon>Streptophyta</taxon>
        <taxon>Embryophyta</taxon>
        <taxon>Tracheophyta</taxon>
        <taxon>Spermatophyta</taxon>
        <taxon>Magnoliopsida</taxon>
        <taxon>eudicotyledons</taxon>
        <taxon>Gunneridae</taxon>
        <taxon>Pentapetalae</taxon>
        <taxon>asterids</taxon>
        <taxon>lamiids</taxon>
        <taxon>Lamiales</taxon>
        <taxon>Oleaceae</taxon>
        <taxon>Forsythieae</taxon>
        <taxon>Forsythia</taxon>
    </lineage>
</organism>
<feature type="compositionally biased region" description="Polar residues" evidence="7">
    <location>
        <begin position="647"/>
        <end position="672"/>
    </location>
</feature>
<evidence type="ECO:0000313" key="9">
    <source>
        <dbReference type="EMBL" id="KAL2557738.1"/>
    </source>
</evidence>
<feature type="region of interest" description="Disordered" evidence="7">
    <location>
        <begin position="137"/>
        <end position="163"/>
    </location>
</feature>
<feature type="compositionally biased region" description="Polar residues" evidence="7">
    <location>
        <begin position="516"/>
        <end position="527"/>
    </location>
</feature>
<dbReference type="FunFam" id="4.10.1000.10:FF:000021">
    <property type="entry name" value="Zinc finger CCCH domain-containing protein 17"/>
    <property type="match status" value="1"/>
</dbReference>
<dbReference type="AlphaFoldDB" id="A0ABD1X9Z3"/>
<evidence type="ECO:0000256" key="3">
    <source>
        <dbReference type="ARBA" id="ARBA00022771"/>
    </source>
</evidence>
<feature type="zinc finger region" description="C3H1-type" evidence="6">
    <location>
        <begin position="165"/>
        <end position="192"/>
    </location>
</feature>
<evidence type="ECO:0000313" key="10">
    <source>
        <dbReference type="Proteomes" id="UP001604277"/>
    </source>
</evidence>
<feature type="zinc finger region" description="C3H1-type" evidence="6">
    <location>
        <begin position="74"/>
        <end position="103"/>
    </location>
</feature>
<feature type="compositionally biased region" description="Basic and acidic residues" evidence="7">
    <location>
        <begin position="705"/>
        <end position="714"/>
    </location>
</feature>
<reference evidence="10" key="1">
    <citation type="submission" date="2024-07" db="EMBL/GenBank/DDBJ databases">
        <title>Two chromosome-level genome assemblies of Korean endemic species Abeliophyllum distichum and Forsythia ovata (Oleaceae).</title>
        <authorList>
            <person name="Jang H."/>
        </authorList>
    </citation>
    <scope>NUCLEOTIDE SEQUENCE [LARGE SCALE GENOMIC DNA]</scope>
</reference>
<feature type="compositionally biased region" description="Basic and acidic residues" evidence="7">
    <location>
        <begin position="497"/>
        <end position="515"/>
    </location>
</feature>
<feature type="compositionally biased region" description="Acidic residues" evidence="7">
    <location>
        <begin position="715"/>
        <end position="747"/>
    </location>
</feature>
<evidence type="ECO:0000256" key="1">
    <source>
        <dbReference type="ARBA" id="ARBA00022723"/>
    </source>
</evidence>
<feature type="compositionally biased region" description="Acidic residues" evidence="7">
    <location>
        <begin position="686"/>
        <end position="704"/>
    </location>
</feature>
<gene>
    <name evidence="9" type="ORF">Fot_02477</name>
</gene>
<dbReference type="InterPro" id="IPR000571">
    <property type="entry name" value="Znf_CCCH"/>
</dbReference>
<feature type="compositionally biased region" description="Polar residues" evidence="7">
    <location>
        <begin position="279"/>
        <end position="301"/>
    </location>
</feature>
<keyword evidence="4 6" id="KW-0862">Zinc</keyword>
<dbReference type="GO" id="GO:0003677">
    <property type="term" value="F:DNA binding"/>
    <property type="evidence" value="ECO:0007669"/>
    <property type="project" value="UniProtKB-KW"/>
</dbReference>
<evidence type="ECO:0000256" key="2">
    <source>
        <dbReference type="ARBA" id="ARBA00022737"/>
    </source>
</evidence>
<feature type="region of interest" description="Disordered" evidence="7">
    <location>
        <begin position="460"/>
        <end position="764"/>
    </location>
</feature>
<evidence type="ECO:0000259" key="8">
    <source>
        <dbReference type="PROSITE" id="PS50103"/>
    </source>
</evidence>
<feature type="domain" description="C3H1-type" evidence="8">
    <location>
        <begin position="105"/>
        <end position="131"/>
    </location>
</feature>
<dbReference type="PANTHER" id="PTHR15725:SF14">
    <property type="entry name" value="ZINC FINGER CCCH DOMAIN-CONTAINING PROTEIN 11A"/>
    <property type="match status" value="1"/>
</dbReference>
<dbReference type="PROSITE" id="PS50103">
    <property type="entry name" value="ZF_C3H1"/>
    <property type="match status" value="3"/>
</dbReference>
<keyword evidence="10" id="KW-1185">Reference proteome</keyword>
<sequence length="791" mass="88652">MEEKCISSNFVTDDLTHQSCRDKMRIRFVEVNIFKRKARDRRICKYLGFLRATMVGTTPQIEPVAPTSAEEEALKRNTDCVYFLASPLTCKKGSECEYRHSDIARVNPRDCWFWLNGNCLNPKCAFRHPPLDGLLGTQAPTSASSAVPPLQADSTPAPHVPNPSGKQGVPCIFFQKGYCLKGDWCPFLHAPNSVSNKNTQAPGMSIAEPAFYKNTFGGPEKCTQEKKVPSITVEKTVELPLHTKPAVKVEPAPPRNEFAVGKKTAMTLDMNEEFSSYRRTSISPANNGNKSSRTIGVQQSHPLDEHGSMNSKDAEEISREPSPGFDVLVDDELRDSDYYPSEDQYGMIGDHEGRNEYDIGHSADYNSMVDVDREMYRDPRGYDSYDRLQGRYAWEQHRASSERMSEGPAYQKRRHARVNSPDQVSETDLRHHLSKHRRGNGLRSVISNEYVHDKHVEDQGYKVSTRDAQYLPPHESSISSRLRGRIKLPGRSSSPLDGRDMHGDREIIRGTDHSRSSFGRTQQSSHQGRLRDRIKGKEEDNFDIGGKNNRGVNLRREMKGDNITDFAGPKSLAELKSKKNGESSEQQSLGKRKHSMLDGYQQTGGDLPFEGPKPLEQILKQKRGEISASGSNKDNYQKEEGTGKMTKITSTVEDQHALSSAPVNKESMSASGDNGGAEKYRLSDATEPEAEDGMIVEDRLDDQEHEAYEQRDGASDDEQVDGEYYDDLDEGENGDAEEEYPDDEDGDDFAKKMGDGKEKHTKMADWSATNRLVMSWLLNAIDPTIATWAAS</sequence>
<keyword evidence="5" id="KW-0238">DNA-binding</keyword>
<feature type="zinc finger region" description="C3H1-type" evidence="6">
    <location>
        <begin position="105"/>
        <end position="131"/>
    </location>
</feature>
<feature type="domain" description="C3H1-type" evidence="8">
    <location>
        <begin position="165"/>
        <end position="192"/>
    </location>
</feature>
<keyword evidence="3 6" id="KW-0863">Zinc-finger</keyword>
<keyword evidence="2" id="KW-0677">Repeat</keyword>
<dbReference type="Pfam" id="PF15663">
    <property type="entry name" value="zf-CCCH_3"/>
    <property type="match status" value="1"/>
</dbReference>
<feature type="compositionally biased region" description="Basic and acidic residues" evidence="7">
    <location>
        <begin position="748"/>
        <end position="763"/>
    </location>
</feature>
<dbReference type="EMBL" id="JBFOLJ010000001">
    <property type="protein sequence ID" value="KAL2557738.1"/>
    <property type="molecule type" value="Genomic_DNA"/>
</dbReference>
<dbReference type="GO" id="GO:0008270">
    <property type="term" value="F:zinc ion binding"/>
    <property type="evidence" value="ECO:0007669"/>
    <property type="project" value="UniProtKB-KW"/>
</dbReference>
<protein>
    <submittedName>
        <fullName evidence="9">Zinc finger CCCH domain-containing protein 17</fullName>
    </submittedName>
</protein>
<evidence type="ECO:0000256" key="7">
    <source>
        <dbReference type="SAM" id="MobiDB-lite"/>
    </source>
</evidence>
<proteinExistence type="predicted"/>
<feature type="region of interest" description="Disordered" evidence="7">
    <location>
        <begin position="279"/>
        <end position="356"/>
    </location>
</feature>
<dbReference type="InterPro" id="IPR036855">
    <property type="entry name" value="Znf_CCCH_sf"/>
</dbReference>
<evidence type="ECO:0000256" key="6">
    <source>
        <dbReference type="PROSITE-ProRule" id="PRU00723"/>
    </source>
</evidence>
<comment type="caution">
    <text evidence="9">The sequence shown here is derived from an EMBL/GenBank/DDBJ whole genome shotgun (WGS) entry which is preliminary data.</text>
</comment>
<dbReference type="InterPro" id="IPR041686">
    <property type="entry name" value="Znf-CCCH_3"/>
</dbReference>
<dbReference type="SMART" id="SM00356">
    <property type="entry name" value="ZnF_C3H1"/>
    <property type="match status" value="3"/>
</dbReference>
<dbReference type="Proteomes" id="UP001604277">
    <property type="component" value="Unassembled WGS sequence"/>
</dbReference>
<evidence type="ECO:0000256" key="5">
    <source>
        <dbReference type="ARBA" id="ARBA00023125"/>
    </source>
</evidence>
<dbReference type="SUPFAM" id="SSF90229">
    <property type="entry name" value="CCCH zinc finger"/>
    <property type="match status" value="1"/>
</dbReference>
<feature type="compositionally biased region" description="Basic and acidic residues" evidence="7">
    <location>
        <begin position="529"/>
        <end position="539"/>
    </location>
</feature>
<keyword evidence="1 6" id="KW-0479">Metal-binding</keyword>
<dbReference type="Pfam" id="PF14608">
    <property type="entry name" value="zf-CCCH_2"/>
    <property type="match status" value="1"/>
</dbReference>
<name>A0ABD1X9Z3_9LAMI</name>
<feature type="domain" description="C3H1-type" evidence="8">
    <location>
        <begin position="74"/>
        <end position="103"/>
    </location>
</feature>
<dbReference type="Gene3D" id="4.10.1000.10">
    <property type="entry name" value="Zinc finger, CCCH-type"/>
    <property type="match status" value="1"/>
</dbReference>